<name>A0A5N5E4J0_RHOER</name>
<organism evidence="3 4">
    <name type="scientific">Rhodococcus erythropolis</name>
    <name type="common">Arthrobacter picolinophilus</name>
    <dbReference type="NCBI Taxonomy" id="1833"/>
    <lineage>
        <taxon>Bacteria</taxon>
        <taxon>Bacillati</taxon>
        <taxon>Actinomycetota</taxon>
        <taxon>Actinomycetes</taxon>
        <taxon>Mycobacteriales</taxon>
        <taxon>Nocardiaceae</taxon>
        <taxon>Rhodococcus</taxon>
        <taxon>Rhodococcus erythropolis group</taxon>
    </lineage>
</organism>
<feature type="domain" description="Aminoglycoside phosphotransferase" evidence="1">
    <location>
        <begin position="32"/>
        <end position="267"/>
    </location>
</feature>
<dbReference type="InterPro" id="IPR011009">
    <property type="entry name" value="Kinase-like_dom_sf"/>
</dbReference>
<gene>
    <name evidence="3" type="ORF">BS297_14300</name>
</gene>
<protein>
    <submittedName>
        <fullName evidence="3">Phosphotransferase family protein</fullName>
    </submittedName>
</protein>
<evidence type="ECO:0000313" key="4">
    <source>
        <dbReference type="Proteomes" id="UP000325576"/>
    </source>
</evidence>
<dbReference type="Gene3D" id="3.30.200.20">
    <property type="entry name" value="Phosphorylase Kinase, domain 1"/>
    <property type="match status" value="1"/>
</dbReference>
<keyword evidence="3" id="KW-0808">Transferase</keyword>
<evidence type="ECO:0000259" key="1">
    <source>
        <dbReference type="Pfam" id="PF01636"/>
    </source>
</evidence>
<dbReference type="InterPro" id="IPR046252">
    <property type="entry name" value="DUF6285"/>
</dbReference>
<reference evidence="3 4" key="1">
    <citation type="journal article" date="2017" name="Poromechanics V (2013)">
        <title>Genomic Characterization of the Arsenic-Tolerant Actinobacterium, &lt;i&gt;Rhodococcus erythropolis&lt;/i&gt; S43.</title>
        <authorList>
            <person name="Retamal-Morales G."/>
            <person name="Mehnert M."/>
            <person name="Schwabe R."/>
            <person name="Tischler D."/>
            <person name="Schloemann M."/>
            <person name="Levican G.J."/>
        </authorList>
    </citation>
    <scope>NUCLEOTIDE SEQUENCE [LARGE SCALE GENOMIC DNA]</scope>
    <source>
        <strain evidence="3 4">S43</strain>
    </source>
</reference>
<sequence>MAVTHAASSLGDGIRVALSDAFGDEITVGEPRQLTGGASRQIWAIDVRGVDGQSQEVVLRRDPPGHGDADRMRAEVACLRAASAVGVPVPTVLASGDTAPGIDAPYLVMDMIVGESIPRKLQRDSEFDEVRTNLAGAMGYVLGQIHRADTGTLGMLDAGDPLDAIEAVYRDLEQPRPAVEVGLRWLRENRPARRPNALVHGDFRLGNVLVGGGGIRGVLDWELAHLGDPIEDLGWLCVRAWRFGAEPPVAGIGTREQLLDGYERAAGIRPSEAELHWWEAYGTLRWLVLSQFQSQRHLSGAENSIELAAIGRRVCESEYDLLLILGLLDNIESLPDDTAPSVHDRPSMSEILELVTGTLRDDIAPVLDGAHERERYLLRICVNLLGIAGRELSAGDRTGEVTELLAALDCTSEADLADRISTGAVSYADTSVRQLISTAVLARLRVANPRHVLRPSQT</sequence>
<dbReference type="EMBL" id="MRBO01000410">
    <property type="protein sequence ID" value="KAB2584701.1"/>
    <property type="molecule type" value="Genomic_DNA"/>
</dbReference>
<evidence type="ECO:0000259" key="2">
    <source>
        <dbReference type="Pfam" id="PF19802"/>
    </source>
</evidence>
<dbReference type="Gene3D" id="3.90.1200.10">
    <property type="match status" value="1"/>
</dbReference>
<dbReference type="InterPro" id="IPR041726">
    <property type="entry name" value="ACAD10_11_N"/>
</dbReference>
<dbReference type="PANTHER" id="PTHR21310">
    <property type="entry name" value="AMINOGLYCOSIDE PHOSPHOTRANSFERASE-RELATED-RELATED"/>
    <property type="match status" value="1"/>
</dbReference>
<dbReference type="SUPFAM" id="SSF56112">
    <property type="entry name" value="Protein kinase-like (PK-like)"/>
    <property type="match status" value="1"/>
</dbReference>
<dbReference type="GO" id="GO:0016740">
    <property type="term" value="F:transferase activity"/>
    <property type="evidence" value="ECO:0007669"/>
    <property type="project" value="UniProtKB-KW"/>
</dbReference>
<dbReference type="AlphaFoldDB" id="A0A5N5E4J0"/>
<dbReference type="InterPro" id="IPR002575">
    <property type="entry name" value="Aminoglycoside_PTrfase"/>
</dbReference>
<proteinExistence type="predicted"/>
<dbReference type="InterPro" id="IPR051678">
    <property type="entry name" value="AGP_Transferase"/>
</dbReference>
<comment type="caution">
    <text evidence="3">The sequence shown here is derived from an EMBL/GenBank/DDBJ whole genome shotgun (WGS) entry which is preliminary data.</text>
</comment>
<dbReference type="Proteomes" id="UP000325576">
    <property type="component" value="Unassembled WGS sequence"/>
</dbReference>
<dbReference type="PANTHER" id="PTHR21310:SF57">
    <property type="entry name" value="BLR2944 PROTEIN"/>
    <property type="match status" value="1"/>
</dbReference>
<evidence type="ECO:0000313" key="3">
    <source>
        <dbReference type="EMBL" id="KAB2584701.1"/>
    </source>
</evidence>
<accession>A0A5N5E4J0</accession>
<dbReference type="Pfam" id="PF01636">
    <property type="entry name" value="APH"/>
    <property type="match status" value="1"/>
</dbReference>
<feature type="domain" description="DUF6285" evidence="2">
    <location>
        <begin position="371"/>
        <end position="450"/>
    </location>
</feature>
<dbReference type="Pfam" id="PF19802">
    <property type="entry name" value="DUF6285"/>
    <property type="match status" value="1"/>
</dbReference>
<dbReference type="CDD" id="cd05154">
    <property type="entry name" value="ACAD10_11_N-like"/>
    <property type="match status" value="1"/>
</dbReference>